<evidence type="ECO:0000256" key="1">
    <source>
        <dbReference type="SAM" id="SignalP"/>
    </source>
</evidence>
<sequence>MKIGNAIGIALILAGASFTSASQAACTVPVGTYVGNAAGQAIQPDVSGVGVGPGINFANISWSFTFTIDTSGNTGGTFLSIGKADNIPVPEYGLAMAGPKAGSITFQNWHPINYHTIFSSGSVTSFIVSTTSPQPFPPPVNSFSTITCVGIISGTGTTTIDGSTLPQTPVQWIITVSGDGSTITLGESSLSVNLPAFTILLRRV</sequence>
<keyword evidence="1" id="KW-0732">Signal</keyword>
<dbReference type="Proteomes" id="UP001144323">
    <property type="component" value="Unassembled WGS sequence"/>
</dbReference>
<dbReference type="RefSeq" id="WP_281805278.1">
    <property type="nucleotide sequence ID" value="NZ_BSEC01000001.1"/>
</dbReference>
<accession>A0A9W6GXI3</accession>
<name>A0A9W6GXI3_9HYPH</name>
<organism evidence="2 3">
    <name type="scientific">Methylocystis echinoides</name>
    <dbReference type="NCBI Taxonomy" id="29468"/>
    <lineage>
        <taxon>Bacteria</taxon>
        <taxon>Pseudomonadati</taxon>
        <taxon>Pseudomonadota</taxon>
        <taxon>Alphaproteobacteria</taxon>
        <taxon>Hyphomicrobiales</taxon>
        <taxon>Methylocystaceae</taxon>
        <taxon>Methylocystis</taxon>
    </lineage>
</organism>
<proteinExistence type="predicted"/>
<gene>
    <name evidence="2" type="ORF">LMG27198_39690</name>
</gene>
<keyword evidence="3" id="KW-1185">Reference proteome</keyword>
<evidence type="ECO:0008006" key="4">
    <source>
        <dbReference type="Google" id="ProtNLM"/>
    </source>
</evidence>
<reference evidence="2" key="1">
    <citation type="journal article" date="2023" name="Int. J. Syst. Evol. Microbiol.">
        <title>Methylocystis iwaonis sp. nov., a type II methane-oxidizing bacterium from surface soil of a rice paddy field in Japan, and emended description of the genus Methylocystis (ex Whittenbury et al. 1970) Bowman et al. 1993.</title>
        <authorList>
            <person name="Kaise H."/>
            <person name="Sawadogo J.B."/>
            <person name="Alam M.S."/>
            <person name="Ueno C."/>
            <person name="Dianou D."/>
            <person name="Shinjo R."/>
            <person name="Asakawa S."/>
        </authorList>
    </citation>
    <scope>NUCLEOTIDE SEQUENCE</scope>
    <source>
        <strain evidence="2">LMG27198</strain>
    </source>
</reference>
<evidence type="ECO:0000313" key="2">
    <source>
        <dbReference type="EMBL" id="GLI94977.1"/>
    </source>
</evidence>
<feature type="signal peptide" evidence="1">
    <location>
        <begin position="1"/>
        <end position="24"/>
    </location>
</feature>
<comment type="caution">
    <text evidence="2">The sequence shown here is derived from an EMBL/GenBank/DDBJ whole genome shotgun (WGS) entry which is preliminary data.</text>
</comment>
<feature type="chain" id="PRO_5040879508" description="PEP-CTERM sorting domain-containing protein" evidence="1">
    <location>
        <begin position="25"/>
        <end position="204"/>
    </location>
</feature>
<evidence type="ECO:0000313" key="3">
    <source>
        <dbReference type="Proteomes" id="UP001144323"/>
    </source>
</evidence>
<dbReference type="EMBL" id="BSEC01000001">
    <property type="protein sequence ID" value="GLI94977.1"/>
    <property type="molecule type" value="Genomic_DNA"/>
</dbReference>
<protein>
    <recommendedName>
        <fullName evidence="4">PEP-CTERM sorting domain-containing protein</fullName>
    </recommendedName>
</protein>
<dbReference type="AlphaFoldDB" id="A0A9W6GXI3"/>